<sequence length="124" mass="13945">MNKILIVEDDHNLGIMIQDMLGFSGYDVMLSRKPNDTNENIIEHNIKLVLLDKLIFGVDGTDVCAKIRRQGSISRTPVLMMSALNNAREICMKAGASDFISKPFDMSDLISKIEHLLHKDESLQ</sequence>
<comment type="caution">
    <text evidence="4">The sequence shown here is derived from an EMBL/GenBank/DDBJ whole genome shotgun (WGS) entry which is preliminary data.</text>
</comment>
<organism evidence="4 5">
    <name type="scientific">Aequorivita antarctica</name>
    <dbReference type="NCBI Taxonomy" id="153266"/>
    <lineage>
        <taxon>Bacteria</taxon>
        <taxon>Pseudomonadati</taxon>
        <taxon>Bacteroidota</taxon>
        <taxon>Flavobacteriia</taxon>
        <taxon>Flavobacteriales</taxon>
        <taxon>Flavobacteriaceae</taxon>
        <taxon>Aequorivita</taxon>
    </lineage>
</organism>
<keyword evidence="1 2" id="KW-0597">Phosphoprotein</keyword>
<dbReference type="PROSITE" id="PS50110">
    <property type="entry name" value="RESPONSE_REGULATORY"/>
    <property type="match status" value="1"/>
</dbReference>
<dbReference type="SMART" id="SM00448">
    <property type="entry name" value="REC"/>
    <property type="match status" value="1"/>
</dbReference>
<feature type="domain" description="Response regulatory" evidence="3">
    <location>
        <begin position="3"/>
        <end position="117"/>
    </location>
</feature>
<dbReference type="RefSeq" id="WP_111844291.1">
    <property type="nucleotide sequence ID" value="NZ_UEGI01000005.1"/>
</dbReference>
<dbReference type="InterPro" id="IPR050595">
    <property type="entry name" value="Bact_response_regulator"/>
</dbReference>
<dbReference type="Pfam" id="PF00072">
    <property type="entry name" value="Response_reg"/>
    <property type="match status" value="1"/>
</dbReference>
<dbReference type="AlphaFoldDB" id="A0A5C6Z092"/>
<name>A0A5C6Z092_9FLAO</name>
<gene>
    <name evidence="4" type="ORF">ESU54_09715</name>
</gene>
<proteinExistence type="predicted"/>
<evidence type="ECO:0000256" key="1">
    <source>
        <dbReference type="ARBA" id="ARBA00022553"/>
    </source>
</evidence>
<reference evidence="4 5" key="1">
    <citation type="submission" date="2019-08" db="EMBL/GenBank/DDBJ databases">
        <title>Genome of Aequorivita antarctica SW49 (type strain).</title>
        <authorList>
            <person name="Bowman J.P."/>
        </authorList>
    </citation>
    <scope>NUCLEOTIDE SEQUENCE [LARGE SCALE GENOMIC DNA]</scope>
    <source>
        <strain evidence="4 5">SW49</strain>
    </source>
</reference>
<evidence type="ECO:0000313" key="4">
    <source>
        <dbReference type="EMBL" id="TXD72920.1"/>
    </source>
</evidence>
<dbReference type="SUPFAM" id="SSF52172">
    <property type="entry name" value="CheY-like"/>
    <property type="match status" value="1"/>
</dbReference>
<protein>
    <submittedName>
        <fullName evidence="4">Response regulator</fullName>
    </submittedName>
</protein>
<accession>A0A5C6Z092</accession>
<keyword evidence="5" id="KW-1185">Reference proteome</keyword>
<dbReference type="EMBL" id="VORT01000006">
    <property type="protein sequence ID" value="TXD72920.1"/>
    <property type="molecule type" value="Genomic_DNA"/>
</dbReference>
<dbReference type="Proteomes" id="UP000321497">
    <property type="component" value="Unassembled WGS sequence"/>
</dbReference>
<dbReference type="GO" id="GO:0000160">
    <property type="term" value="P:phosphorelay signal transduction system"/>
    <property type="evidence" value="ECO:0007669"/>
    <property type="project" value="InterPro"/>
</dbReference>
<evidence type="ECO:0000313" key="5">
    <source>
        <dbReference type="Proteomes" id="UP000321497"/>
    </source>
</evidence>
<evidence type="ECO:0000256" key="2">
    <source>
        <dbReference type="PROSITE-ProRule" id="PRU00169"/>
    </source>
</evidence>
<dbReference type="PANTHER" id="PTHR44591">
    <property type="entry name" value="STRESS RESPONSE REGULATOR PROTEIN 1"/>
    <property type="match status" value="1"/>
</dbReference>
<dbReference type="Gene3D" id="3.40.50.2300">
    <property type="match status" value="1"/>
</dbReference>
<dbReference type="InterPro" id="IPR001789">
    <property type="entry name" value="Sig_transdc_resp-reg_receiver"/>
</dbReference>
<dbReference type="OrthoDB" id="9789181at2"/>
<feature type="modified residue" description="4-aspartylphosphate" evidence="2">
    <location>
        <position position="52"/>
    </location>
</feature>
<evidence type="ECO:0000259" key="3">
    <source>
        <dbReference type="PROSITE" id="PS50110"/>
    </source>
</evidence>
<dbReference type="InterPro" id="IPR011006">
    <property type="entry name" value="CheY-like_superfamily"/>
</dbReference>
<dbReference type="PANTHER" id="PTHR44591:SF3">
    <property type="entry name" value="RESPONSE REGULATORY DOMAIN-CONTAINING PROTEIN"/>
    <property type="match status" value="1"/>
</dbReference>